<dbReference type="GO" id="GO:0004850">
    <property type="term" value="F:uridine phosphorylase activity"/>
    <property type="evidence" value="ECO:0007669"/>
    <property type="project" value="TreeGrafter"/>
</dbReference>
<dbReference type="Pfam" id="PF01048">
    <property type="entry name" value="PNP_UDP_1"/>
    <property type="match status" value="1"/>
</dbReference>
<dbReference type="CDD" id="cd17769">
    <property type="entry name" value="NP_TgUP-like"/>
    <property type="match status" value="1"/>
</dbReference>
<accession>A0A9N9ART1</accession>
<sequence>MKDKLLNANFPKTAEGRVYHVEVKRGEVANRIITVGDPSRAQLFAEWLDKDTPIFRCNSARGFFTLTGKYKGVPVSIMGIGMVLDGQLIIIRFGSCGTIGKGTVGHMVVPKGAFAVTKNFDYFYNYYEDPDMTKNEEKNMKPYNVSEVFYADQEICELLKTKLLNYLPANEIHTGLNATCDSFYSSQGREDDNFADHNKELLTYIKKKHPQAESLEMETFMLYHLAKCSNDALLIKRKKSITKERINEIDKMNENKTNLEIEIKYDENIITTIKKPKNSIRAAATMMIFADRKTDEFIDSSRKKYLETIAGLAVLDVLVSIKLEEEQENDDNEGVWNLIN</sequence>
<organism evidence="2 3">
    <name type="scientific">Diversispora eburnea</name>
    <dbReference type="NCBI Taxonomy" id="1213867"/>
    <lineage>
        <taxon>Eukaryota</taxon>
        <taxon>Fungi</taxon>
        <taxon>Fungi incertae sedis</taxon>
        <taxon>Mucoromycota</taxon>
        <taxon>Glomeromycotina</taxon>
        <taxon>Glomeromycetes</taxon>
        <taxon>Diversisporales</taxon>
        <taxon>Diversisporaceae</taxon>
        <taxon>Diversispora</taxon>
    </lineage>
</organism>
<name>A0A9N9ART1_9GLOM</name>
<keyword evidence="3" id="KW-1185">Reference proteome</keyword>
<evidence type="ECO:0000313" key="3">
    <source>
        <dbReference type="Proteomes" id="UP000789706"/>
    </source>
</evidence>
<feature type="domain" description="Nucleoside phosphorylase" evidence="1">
    <location>
        <begin position="31"/>
        <end position="227"/>
    </location>
</feature>
<evidence type="ECO:0000259" key="1">
    <source>
        <dbReference type="Pfam" id="PF01048"/>
    </source>
</evidence>
<dbReference type="OrthoDB" id="416752at2759"/>
<dbReference type="InterPro" id="IPR035994">
    <property type="entry name" value="Nucleoside_phosphorylase_sf"/>
</dbReference>
<dbReference type="EMBL" id="CAJVPK010000674">
    <property type="protein sequence ID" value="CAG8538582.1"/>
    <property type="molecule type" value="Genomic_DNA"/>
</dbReference>
<dbReference type="InterPro" id="IPR000845">
    <property type="entry name" value="Nucleoside_phosphorylase_d"/>
</dbReference>
<dbReference type="AlphaFoldDB" id="A0A9N9ART1"/>
<proteinExistence type="predicted"/>
<dbReference type="PANTHER" id="PTHR43691">
    <property type="entry name" value="URIDINE PHOSPHORYLASE"/>
    <property type="match status" value="1"/>
</dbReference>
<gene>
    <name evidence="2" type="ORF">DEBURN_LOCUS6495</name>
</gene>
<dbReference type="Proteomes" id="UP000789706">
    <property type="component" value="Unassembled WGS sequence"/>
</dbReference>
<reference evidence="2" key="1">
    <citation type="submission" date="2021-06" db="EMBL/GenBank/DDBJ databases">
        <authorList>
            <person name="Kallberg Y."/>
            <person name="Tangrot J."/>
            <person name="Rosling A."/>
        </authorList>
    </citation>
    <scope>NUCLEOTIDE SEQUENCE</scope>
    <source>
        <strain evidence="2">AZ414A</strain>
    </source>
</reference>
<dbReference type="Gene3D" id="3.40.50.1580">
    <property type="entry name" value="Nucleoside phosphorylase domain"/>
    <property type="match status" value="1"/>
</dbReference>
<comment type="caution">
    <text evidence="2">The sequence shown here is derived from an EMBL/GenBank/DDBJ whole genome shotgun (WGS) entry which is preliminary data.</text>
</comment>
<dbReference type="GO" id="GO:0006218">
    <property type="term" value="P:uridine catabolic process"/>
    <property type="evidence" value="ECO:0007669"/>
    <property type="project" value="TreeGrafter"/>
</dbReference>
<dbReference type="SUPFAM" id="SSF53167">
    <property type="entry name" value="Purine and uridine phosphorylases"/>
    <property type="match status" value="1"/>
</dbReference>
<evidence type="ECO:0000313" key="2">
    <source>
        <dbReference type="EMBL" id="CAG8538582.1"/>
    </source>
</evidence>
<protein>
    <submittedName>
        <fullName evidence="2">3527_t:CDS:1</fullName>
    </submittedName>
</protein>
<dbReference type="PANTHER" id="PTHR43691:SF14">
    <property type="entry name" value="URIDINE PHOSPHORYLASE"/>
    <property type="match status" value="1"/>
</dbReference>
<dbReference type="GO" id="GO:0005829">
    <property type="term" value="C:cytosol"/>
    <property type="evidence" value="ECO:0007669"/>
    <property type="project" value="TreeGrafter"/>
</dbReference>